<reference evidence="1 2" key="1">
    <citation type="journal article" date="2020" name="Genomics">
        <title>Complete, high-quality genomes from long-read metagenomic sequencing of two wolf lichen thalli reveals enigmatic genome architecture.</title>
        <authorList>
            <person name="McKenzie S.K."/>
            <person name="Walston R.F."/>
            <person name="Allen J.L."/>
        </authorList>
    </citation>
    <scope>NUCLEOTIDE SEQUENCE [LARGE SCALE GENOMIC DNA]</scope>
    <source>
        <strain evidence="1">WasteWater2</strain>
    </source>
</reference>
<dbReference type="OrthoDB" id="443402at2759"/>
<dbReference type="RefSeq" id="XP_037169753.1">
    <property type="nucleotide sequence ID" value="XM_037303106.1"/>
</dbReference>
<proteinExistence type="predicted"/>
<dbReference type="Proteomes" id="UP000578531">
    <property type="component" value="Unassembled WGS sequence"/>
</dbReference>
<sequence>MRQGFSIDTNGFSNGLGSNQCERGDSHVYEYERTKNHGIVTERIGVNESVILTIYAHIGALKAESTRKFRALLDQHEISLNAIVMIDPLTALSLSGNVVHFVQFGCKLAVRAYEVYSSKPGTSEENLEMEGVISRLVRTVHDLESRLASVGPSTFSDSISKPSLRLQEIADTCKMIGEDTLR</sequence>
<evidence type="ECO:0000313" key="2">
    <source>
        <dbReference type="Proteomes" id="UP000578531"/>
    </source>
</evidence>
<organism evidence="1 2">
    <name type="scientific">Letharia columbiana</name>
    <dbReference type="NCBI Taxonomy" id="112416"/>
    <lineage>
        <taxon>Eukaryota</taxon>
        <taxon>Fungi</taxon>
        <taxon>Dikarya</taxon>
        <taxon>Ascomycota</taxon>
        <taxon>Pezizomycotina</taxon>
        <taxon>Lecanoromycetes</taxon>
        <taxon>OSLEUM clade</taxon>
        <taxon>Lecanoromycetidae</taxon>
        <taxon>Lecanorales</taxon>
        <taxon>Lecanorineae</taxon>
        <taxon>Parmeliaceae</taxon>
        <taxon>Letharia</taxon>
    </lineage>
</organism>
<dbReference type="GeneID" id="59282838"/>
<evidence type="ECO:0000313" key="1">
    <source>
        <dbReference type="EMBL" id="KAF6240494.1"/>
    </source>
</evidence>
<comment type="caution">
    <text evidence="1">The sequence shown here is derived from an EMBL/GenBank/DDBJ whole genome shotgun (WGS) entry which is preliminary data.</text>
</comment>
<accession>A0A8H6G4J4</accession>
<protein>
    <submittedName>
        <fullName evidence="1">Uncharacterized protein</fullName>
    </submittedName>
</protein>
<dbReference type="EMBL" id="JACCJC010000003">
    <property type="protein sequence ID" value="KAF6240494.1"/>
    <property type="molecule type" value="Genomic_DNA"/>
</dbReference>
<dbReference type="AlphaFoldDB" id="A0A8H6G4J4"/>
<name>A0A8H6G4J4_9LECA</name>
<gene>
    <name evidence="1" type="ORF">HO173_001162</name>
</gene>
<keyword evidence="2" id="KW-1185">Reference proteome</keyword>